<dbReference type="GO" id="GO:0017148">
    <property type="term" value="P:negative regulation of translation"/>
    <property type="evidence" value="ECO:0007669"/>
    <property type="project" value="UniProtKB-KW"/>
</dbReference>
<dbReference type="Proteomes" id="UP001195914">
    <property type="component" value="Unassembled WGS sequence"/>
</dbReference>
<gene>
    <name evidence="8" type="ORF">X943_001073</name>
</gene>
<dbReference type="PROSITE" id="PS50011">
    <property type="entry name" value="PROTEIN_KINASE_DOM"/>
    <property type="match status" value="1"/>
</dbReference>
<dbReference type="InterPro" id="IPR006575">
    <property type="entry name" value="RWD_dom"/>
</dbReference>
<evidence type="ECO:0000256" key="5">
    <source>
        <dbReference type="ARBA" id="ARBA00023193"/>
    </source>
</evidence>
<feature type="domain" description="RWD" evidence="7">
    <location>
        <begin position="47"/>
        <end position="163"/>
    </location>
</feature>
<evidence type="ECO:0000259" key="6">
    <source>
        <dbReference type="PROSITE" id="PS50011"/>
    </source>
</evidence>
<evidence type="ECO:0000259" key="7">
    <source>
        <dbReference type="PROSITE" id="PS50908"/>
    </source>
</evidence>
<comment type="caution">
    <text evidence="8">The sequence shown here is derived from an EMBL/GenBank/DDBJ whole genome shotgun (WGS) entry which is preliminary data.</text>
</comment>
<name>A0AAD9GAD9_BABDI</name>
<dbReference type="SUPFAM" id="SSF54495">
    <property type="entry name" value="UBC-like"/>
    <property type="match status" value="1"/>
</dbReference>
<organism evidence="8 9">
    <name type="scientific">Babesia divergens</name>
    <dbReference type="NCBI Taxonomy" id="32595"/>
    <lineage>
        <taxon>Eukaryota</taxon>
        <taxon>Sar</taxon>
        <taxon>Alveolata</taxon>
        <taxon>Apicomplexa</taxon>
        <taxon>Aconoidasida</taxon>
        <taxon>Piroplasmida</taxon>
        <taxon>Babesiidae</taxon>
        <taxon>Babesia</taxon>
    </lineage>
</organism>
<dbReference type="Gene3D" id="3.30.200.20">
    <property type="entry name" value="Phosphorylase Kinase, domain 1"/>
    <property type="match status" value="1"/>
</dbReference>
<dbReference type="PROSITE" id="PS50908">
    <property type="entry name" value="RWD"/>
    <property type="match status" value="1"/>
</dbReference>
<sequence>MVEALSECLQAQLDEVHAIHYIFFPAAVISKAEIPDDLFADDLMLSDEYHNLLSAMTERTRISLYTDSASDSNAVQLKIGFRTSPYSADYSNNMNVPQSFVQVTFPRDYPETPPSLVIIMNMSLSKTTQAHLMSKLNKVIRGIKDGVCIYNSAMFLNEFLNDVHARHYKLWDETTGEALDVDHREVPIEYSTTIAKNISSETNDTKPCSSEGTSIFTSKGLLSLIPQDEPICFDGINSILLPSLSHSSSFTNEASTVDKEMYSSTFDISQWSVQCVIQSPLWYETNRKTMDVNSTGQRHKDFVTYSHHSMVEEGFWQSYKSSHPLGNYTARSQSHRSGFKGLESPNDLANSHISNVPMASVLHRSQSDASFGRLDSDTFYPLDADKVLAITRAKIVLETLASENVVERYKQDFNETMIFVENSYSSFVQAQHMLDKNFYMVWKYMLPAFCVLNTQEPNFNSKEDVHCFVIRRKFFMQKVISRVALLARLQHNSIARYYQCWVEKQNSSDMMSKLMRRADTLIEGLANCVEAKDDIDVDSPKYRMQCLLLDTNKREDDELTEFLLAEAVTHRKMYIQIEHCEGITLEDVIQHETLYKNEQRIWTFIRHLLDVLAYLHSNHAYHQALSLKNIIVHTDASVTGLKVCGFGITSLLRRLCHSGFFCEHGKCSCQHYYSEMRKELYSYHPSIFGVGSPIDFSDWHALQSVSNYDAQQEDMFAFGVLIFRMWHPPIDEHSFREMFSNIVSTHKFPQYFLQSTPPIIVSTLIRLLSADRRPTAMELLSETLVPPVMDRDLYRQYLRRLQNPSSEEAMDALGFLFKRGWKGDITRLRSNIPVRDISIISFVMGRLETFMRQRSVIIAPPLILQPNAPDEDNEDCVLAVNESNTVLYLTRKILNGMQKFYHITSQNEYMIMMKRFCVGEIFDGGKCELSAVYCSSQRLEDHICLSDISRHIKRSTGDNEFLSRADFSVVAMEAEALVTAVESLKSLDLCGSVSLVIHYPSFVMDFIALVFNVDVETAHKVYTSIGSVDINQYTLSKLLGEIGVAEDGKDVMMKKVSDILRSRISLSHALYDMHDLVITHSCNNQSVLAPIFERFADDIVRIDSRDPIVMPNCSRGVNHKQQGEYLKKLRHMLELTRILKAIEHHGNSFMECIPESRVVELCDGSIEFPSFTCYLSSDRQEELVLVGGSIVDESKVLHVYFEYLLHNMTIFKGRDFTIGDNSEDYGPESIDVVVTCQSSKLLPAACSISSRLIDAGLHCECRALPLIHTDHYNERLRQFCGVKVRVHLQSRSGSSFEQNSHITLADSVTSERLSDDDGGSLRDLDYHLGDSKQPQLRSVSKFELNAAIKRHDRFSALMDTDTQLEGDMHLRKSPAPNVVEYDDERVFTNVSFHVEPIRGAYKHPRKFDSGVALVRYVKSLLLREI</sequence>
<keyword evidence="3" id="KW-0418">Kinase</keyword>
<dbReference type="PANTHER" id="PTHR11042">
    <property type="entry name" value="EUKARYOTIC TRANSLATION INITIATION FACTOR 2-ALPHA KINASE EIF2-ALPHA KINASE -RELATED"/>
    <property type="match status" value="1"/>
</dbReference>
<dbReference type="InterPro" id="IPR016135">
    <property type="entry name" value="UBQ-conjugating_enzyme/RWD"/>
</dbReference>
<evidence type="ECO:0000313" key="8">
    <source>
        <dbReference type="EMBL" id="KAK1934759.1"/>
    </source>
</evidence>
<dbReference type="SUPFAM" id="SSF56112">
    <property type="entry name" value="Protein kinase-like (PK-like)"/>
    <property type="match status" value="1"/>
</dbReference>
<evidence type="ECO:0000313" key="9">
    <source>
        <dbReference type="Proteomes" id="UP001195914"/>
    </source>
</evidence>
<protein>
    <recommendedName>
        <fullName evidence="10">Protein kinase domain-containing protein</fullName>
    </recommendedName>
</protein>
<feature type="domain" description="Protein kinase" evidence="6">
    <location>
        <begin position="413"/>
        <end position="785"/>
    </location>
</feature>
<keyword evidence="9" id="KW-1185">Reference proteome</keyword>
<dbReference type="GO" id="GO:0005524">
    <property type="term" value="F:ATP binding"/>
    <property type="evidence" value="ECO:0007669"/>
    <property type="project" value="UniProtKB-KW"/>
</dbReference>
<keyword evidence="5" id="KW-0652">Protein synthesis inhibitor</keyword>
<dbReference type="Pfam" id="PF05773">
    <property type="entry name" value="RWD"/>
    <property type="match status" value="1"/>
</dbReference>
<dbReference type="GO" id="GO:0005829">
    <property type="term" value="C:cytosol"/>
    <property type="evidence" value="ECO:0007669"/>
    <property type="project" value="TreeGrafter"/>
</dbReference>
<dbReference type="Pfam" id="PF00069">
    <property type="entry name" value="Pkinase"/>
    <property type="match status" value="1"/>
</dbReference>
<keyword evidence="2" id="KW-0547">Nucleotide-binding</keyword>
<dbReference type="GO" id="GO:0004694">
    <property type="term" value="F:eukaryotic translation initiation factor 2alpha kinase activity"/>
    <property type="evidence" value="ECO:0007669"/>
    <property type="project" value="TreeGrafter"/>
</dbReference>
<dbReference type="Gene3D" id="3.10.110.10">
    <property type="entry name" value="Ubiquitin Conjugating Enzyme"/>
    <property type="match status" value="1"/>
</dbReference>
<dbReference type="Gene3D" id="1.10.510.10">
    <property type="entry name" value="Transferase(Phosphotransferase) domain 1"/>
    <property type="match status" value="1"/>
</dbReference>
<dbReference type="PANTHER" id="PTHR11042:SF136">
    <property type="entry name" value="EIF-2-ALPHA KINASE GCN2"/>
    <property type="match status" value="1"/>
</dbReference>
<dbReference type="InterPro" id="IPR011009">
    <property type="entry name" value="Kinase-like_dom_sf"/>
</dbReference>
<dbReference type="InterPro" id="IPR050339">
    <property type="entry name" value="CC_SR_Kinase"/>
</dbReference>
<dbReference type="EMBL" id="JAHBMH010000062">
    <property type="protein sequence ID" value="KAK1934759.1"/>
    <property type="molecule type" value="Genomic_DNA"/>
</dbReference>
<evidence type="ECO:0000256" key="4">
    <source>
        <dbReference type="ARBA" id="ARBA00022840"/>
    </source>
</evidence>
<evidence type="ECO:0008006" key="10">
    <source>
        <dbReference type="Google" id="ProtNLM"/>
    </source>
</evidence>
<evidence type="ECO:0000256" key="3">
    <source>
        <dbReference type="ARBA" id="ARBA00022777"/>
    </source>
</evidence>
<reference evidence="8" key="2">
    <citation type="submission" date="2021-05" db="EMBL/GenBank/DDBJ databases">
        <authorList>
            <person name="Pain A."/>
        </authorList>
    </citation>
    <scope>NUCLEOTIDE SEQUENCE</scope>
    <source>
        <strain evidence="8">1802A</strain>
    </source>
</reference>
<dbReference type="GO" id="GO:0005634">
    <property type="term" value="C:nucleus"/>
    <property type="evidence" value="ECO:0007669"/>
    <property type="project" value="TreeGrafter"/>
</dbReference>
<proteinExistence type="predicted"/>
<keyword evidence="1" id="KW-0808">Transferase</keyword>
<dbReference type="SMART" id="SM00220">
    <property type="entry name" value="S_TKc"/>
    <property type="match status" value="1"/>
</dbReference>
<evidence type="ECO:0000256" key="1">
    <source>
        <dbReference type="ARBA" id="ARBA00022679"/>
    </source>
</evidence>
<reference evidence="8" key="1">
    <citation type="journal article" date="2014" name="Nucleic Acids Res.">
        <title>The evolutionary dynamics of variant antigen genes in Babesia reveal a history of genomic innovation underlying host-parasite interaction.</title>
        <authorList>
            <person name="Jackson A.P."/>
            <person name="Otto T.D."/>
            <person name="Darby A."/>
            <person name="Ramaprasad A."/>
            <person name="Xia D."/>
            <person name="Echaide I.E."/>
            <person name="Farber M."/>
            <person name="Gahlot S."/>
            <person name="Gamble J."/>
            <person name="Gupta D."/>
            <person name="Gupta Y."/>
            <person name="Jackson L."/>
            <person name="Malandrin L."/>
            <person name="Malas T.B."/>
            <person name="Moussa E."/>
            <person name="Nair M."/>
            <person name="Reid A.J."/>
            <person name="Sanders M."/>
            <person name="Sharma J."/>
            <person name="Tracey A."/>
            <person name="Quail M.A."/>
            <person name="Weir W."/>
            <person name="Wastling J.M."/>
            <person name="Hall N."/>
            <person name="Willadsen P."/>
            <person name="Lingelbach K."/>
            <person name="Shiels B."/>
            <person name="Tait A."/>
            <person name="Berriman M."/>
            <person name="Allred D.R."/>
            <person name="Pain A."/>
        </authorList>
    </citation>
    <scope>NUCLEOTIDE SEQUENCE</scope>
    <source>
        <strain evidence="8">1802A</strain>
    </source>
</reference>
<dbReference type="InterPro" id="IPR000719">
    <property type="entry name" value="Prot_kinase_dom"/>
</dbReference>
<accession>A0AAD9GAD9</accession>
<evidence type="ECO:0000256" key="2">
    <source>
        <dbReference type="ARBA" id="ARBA00022741"/>
    </source>
</evidence>
<keyword evidence="4" id="KW-0067">ATP-binding</keyword>